<evidence type="ECO:0000313" key="2">
    <source>
        <dbReference type="EMBL" id="GGM62517.1"/>
    </source>
</evidence>
<organism evidence="2 3">
    <name type="scientific">Longimycelium tulufanense</name>
    <dbReference type="NCBI Taxonomy" id="907463"/>
    <lineage>
        <taxon>Bacteria</taxon>
        <taxon>Bacillati</taxon>
        <taxon>Actinomycetota</taxon>
        <taxon>Actinomycetes</taxon>
        <taxon>Pseudonocardiales</taxon>
        <taxon>Pseudonocardiaceae</taxon>
        <taxon>Longimycelium</taxon>
    </lineage>
</organism>
<evidence type="ECO:0000256" key="1">
    <source>
        <dbReference type="SAM" id="MobiDB-lite"/>
    </source>
</evidence>
<accession>A0A8J3FW06</accession>
<comment type="caution">
    <text evidence="2">The sequence shown here is derived from an EMBL/GenBank/DDBJ whole genome shotgun (WGS) entry which is preliminary data.</text>
</comment>
<reference evidence="2" key="1">
    <citation type="journal article" date="2014" name="Int. J. Syst. Evol. Microbiol.">
        <title>Complete genome sequence of Corynebacterium casei LMG S-19264T (=DSM 44701T), isolated from a smear-ripened cheese.</title>
        <authorList>
            <consortium name="US DOE Joint Genome Institute (JGI-PGF)"/>
            <person name="Walter F."/>
            <person name="Albersmeier A."/>
            <person name="Kalinowski J."/>
            <person name="Ruckert C."/>
        </authorList>
    </citation>
    <scope>NUCLEOTIDE SEQUENCE</scope>
    <source>
        <strain evidence="2">CGMCC 4.5737</strain>
    </source>
</reference>
<sequence length="232" mass="23705">MDAEVCRVRRPGLVLVLGAVLVSGCSGRPNDLSDGAYYDEASTPATTTTASPAAPSTSTRPSPAPSARADRQDAQRVAKALLSDAVLAAEGFQAATPARPAPARPLPPCVPGVDLEKVVQGGQQATWQGVRTRVPLRQYVGVVVDGNAADLVRAARRAGGCAGATGLQLPALPGADARVAWCVAGTIQPSCRMLVARGNLLTDVEVGAATPTRSRELATQLAPLIAQALTTV</sequence>
<gene>
    <name evidence="2" type="ORF">GCM10012275_36530</name>
</gene>
<evidence type="ECO:0000313" key="3">
    <source>
        <dbReference type="Proteomes" id="UP000637578"/>
    </source>
</evidence>
<dbReference type="PROSITE" id="PS51257">
    <property type="entry name" value="PROKAR_LIPOPROTEIN"/>
    <property type="match status" value="1"/>
</dbReference>
<dbReference type="AlphaFoldDB" id="A0A8J3FW06"/>
<feature type="region of interest" description="Disordered" evidence="1">
    <location>
        <begin position="36"/>
        <end position="74"/>
    </location>
</feature>
<dbReference type="Proteomes" id="UP000637578">
    <property type="component" value="Unassembled WGS sequence"/>
</dbReference>
<keyword evidence="3" id="KW-1185">Reference proteome</keyword>
<protein>
    <submittedName>
        <fullName evidence="2">Uncharacterized protein</fullName>
    </submittedName>
</protein>
<proteinExistence type="predicted"/>
<dbReference type="EMBL" id="BMMK01000017">
    <property type="protein sequence ID" value="GGM62517.1"/>
    <property type="molecule type" value="Genomic_DNA"/>
</dbReference>
<feature type="compositionally biased region" description="Low complexity" evidence="1">
    <location>
        <begin position="41"/>
        <end position="67"/>
    </location>
</feature>
<name>A0A8J3FW06_9PSEU</name>
<reference evidence="2" key="2">
    <citation type="submission" date="2020-09" db="EMBL/GenBank/DDBJ databases">
        <authorList>
            <person name="Sun Q."/>
            <person name="Zhou Y."/>
        </authorList>
    </citation>
    <scope>NUCLEOTIDE SEQUENCE</scope>
    <source>
        <strain evidence="2">CGMCC 4.5737</strain>
    </source>
</reference>